<evidence type="ECO:0000313" key="2">
    <source>
        <dbReference type="EMBL" id="CAF4934125.1"/>
    </source>
</evidence>
<dbReference type="InterPro" id="IPR043502">
    <property type="entry name" value="DNA/RNA_pol_sf"/>
</dbReference>
<dbReference type="Proteomes" id="UP000663848">
    <property type="component" value="Unassembled WGS sequence"/>
</dbReference>
<dbReference type="Gene3D" id="3.10.10.10">
    <property type="entry name" value="HIV Type 1 Reverse Transcriptase, subunit A, domain 1"/>
    <property type="match status" value="1"/>
</dbReference>
<dbReference type="SUPFAM" id="SSF56672">
    <property type="entry name" value="DNA/RNA polymerases"/>
    <property type="match status" value="1"/>
</dbReference>
<comment type="caution">
    <text evidence="2">The sequence shown here is derived from an EMBL/GenBank/DDBJ whole genome shotgun (WGS) entry which is preliminary data.</text>
</comment>
<feature type="domain" description="Reverse transcriptase" evidence="1">
    <location>
        <begin position="71"/>
        <end position="208"/>
    </location>
</feature>
<evidence type="ECO:0000313" key="3">
    <source>
        <dbReference type="Proteomes" id="UP000663848"/>
    </source>
</evidence>
<dbReference type="Gene3D" id="3.30.70.270">
    <property type="match status" value="1"/>
</dbReference>
<proteinExistence type="predicted"/>
<evidence type="ECO:0000259" key="1">
    <source>
        <dbReference type="Pfam" id="PF00078"/>
    </source>
</evidence>
<sequence length="437" mass="50023">MMTTACSFLSGRFNSSPFPIFRLPPLESVFGKYSGKPRLILDLSWPHDENNTSSINDLIDKDECSTTYSTIDQAIHAVLKTGSKAFLCKCDIASAFKLLPISPSLVPSYGCHWNDQLYFFVGLPFGGRSSPRIFDCLSQAVEWTLLNKCHMQYCQHLLDVFLTVDCSEQESLRTMAIITMAFKKLNILLSPSKTIGPVASLEYLGIILDTDVFEARIPVDKINRMCNLIHQLSRKKRCTKRELLQLIDHFNFATLSCSVDEPHYDIRLGKEARIDLSMWEEFLIHWNDRSLFLESSPITNVDLCLFTDVAGSYGYAHHKRNSTLLELMPTVISAVLWGANWSRRRTIFHCDNEALVYILNKRRSADSIIMMFIRRLTLRPLKYNFHLMALHIAGATNDIADAISRQQWARVHHLAPWADTFPCQIPNLVELIYPNFF</sequence>
<protein>
    <recommendedName>
        <fullName evidence="1">Reverse transcriptase domain-containing protein</fullName>
    </recommendedName>
</protein>
<dbReference type="PANTHER" id="PTHR33050">
    <property type="entry name" value="REVERSE TRANSCRIPTASE DOMAIN-CONTAINING PROTEIN"/>
    <property type="match status" value="1"/>
</dbReference>
<organism evidence="2 3">
    <name type="scientific">Rotaria socialis</name>
    <dbReference type="NCBI Taxonomy" id="392032"/>
    <lineage>
        <taxon>Eukaryota</taxon>
        <taxon>Metazoa</taxon>
        <taxon>Spiralia</taxon>
        <taxon>Gnathifera</taxon>
        <taxon>Rotifera</taxon>
        <taxon>Eurotatoria</taxon>
        <taxon>Bdelloidea</taxon>
        <taxon>Philodinida</taxon>
        <taxon>Philodinidae</taxon>
        <taxon>Rotaria</taxon>
    </lineage>
</organism>
<gene>
    <name evidence="2" type="ORF">QYT958_LOCUS32242</name>
</gene>
<dbReference type="PANTHER" id="PTHR33050:SF8">
    <property type="entry name" value="REVERSE TRANSCRIPTASE DOMAIN-CONTAINING PROTEIN"/>
    <property type="match status" value="1"/>
</dbReference>
<dbReference type="InterPro" id="IPR000477">
    <property type="entry name" value="RT_dom"/>
</dbReference>
<dbReference type="Pfam" id="PF00078">
    <property type="entry name" value="RVT_1"/>
    <property type="match status" value="1"/>
</dbReference>
<reference evidence="2" key="1">
    <citation type="submission" date="2021-02" db="EMBL/GenBank/DDBJ databases">
        <authorList>
            <person name="Nowell W R."/>
        </authorList>
    </citation>
    <scope>NUCLEOTIDE SEQUENCE</scope>
</reference>
<name>A0A821X135_9BILA</name>
<dbReference type="AlphaFoldDB" id="A0A821X135"/>
<dbReference type="EMBL" id="CAJOBR010020917">
    <property type="protein sequence ID" value="CAF4934125.1"/>
    <property type="molecule type" value="Genomic_DNA"/>
</dbReference>
<accession>A0A821X135</accession>
<dbReference type="InterPro" id="IPR043128">
    <property type="entry name" value="Rev_trsase/Diguanyl_cyclase"/>
</dbReference>
<dbReference type="InterPro" id="IPR052055">
    <property type="entry name" value="Hepadnavirus_pol/RT"/>
</dbReference>
<dbReference type="CDD" id="cd09275">
    <property type="entry name" value="RNase_HI_RT_DIRS1"/>
    <property type="match status" value="1"/>
</dbReference>